<evidence type="ECO:0000256" key="1">
    <source>
        <dbReference type="SAM" id="MobiDB-lite"/>
    </source>
</evidence>
<feature type="region of interest" description="Disordered" evidence="1">
    <location>
        <begin position="423"/>
        <end position="457"/>
    </location>
</feature>
<organism evidence="2">
    <name type="scientific">Cladocopium goreaui</name>
    <dbReference type="NCBI Taxonomy" id="2562237"/>
    <lineage>
        <taxon>Eukaryota</taxon>
        <taxon>Sar</taxon>
        <taxon>Alveolata</taxon>
        <taxon>Dinophyceae</taxon>
        <taxon>Suessiales</taxon>
        <taxon>Symbiodiniaceae</taxon>
        <taxon>Cladocopium</taxon>
    </lineage>
</organism>
<sequence>MLRHRRHNGQYQGCFSKSHWGKRRVSDKWDVLVQQAPNLSKQVSEVPNVLRPVLGIKVLKHTNSKFKKKPGTPLHNLPEPLTLAAESFLLDRMALGEEIGIDFVESLVREFVTVWNEKIEEFKSQVLEISGPMVLAEEDQQIHDGMEHAEIGRVQGQMMHSMESLVAALVPIDASFHKTSLELSVSSSLRADAWAYKQLGKFGGGKLIMHAWLSRGMVTREDMAQWRFDGSMDALTECMKFVRGSMRHLYRLEGIGDEDYSEEAKKITKAENGALVGETAAYWAIIDEDVDGNQHVLLPTWWSVPITRSISIWQKESDDWQQKLTKRRNDGKHDFAPKAKEAYEKWKECHTRRIVLNKKRQSQVMNLAVKNLQEVKSSCLLLEISMSDDPNELRIRSGGGKYFKLVLLEGVQQLATSEIPEQLDLHPGPVMDGDEADDDDAMNNPYEDPDSLEGENGEMDIDGFIFMDSDSDDDDAPNQGHDQKIRAKAKIRLKAASSRPEFVELQALNLTNRPEGCSVHEANTVWRTSCSGSKRIGRT</sequence>
<evidence type="ECO:0000313" key="2">
    <source>
        <dbReference type="EMBL" id="CAI3997657.1"/>
    </source>
</evidence>
<reference evidence="2" key="1">
    <citation type="submission" date="2022-10" db="EMBL/GenBank/DDBJ databases">
        <authorList>
            <person name="Chen Y."/>
            <person name="Dougan E. K."/>
            <person name="Chan C."/>
            <person name="Rhodes N."/>
            <person name="Thang M."/>
        </authorList>
    </citation>
    <scope>NUCLEOTIDE SEQUENCE</scope>
</reference>
<dbReference type="EMBL" id="CAMXCT030002366">
    <property type="protein sequence ID" value="CAL4784969.1"/>
    <property type="molecule type" value="Genomic_DNA"/>
</dbReference>
<evidence type="ECO:0000313" key="5">
    <source>
        <dbReference type="Proteomes" id="UP001152797"/>
    </source>
</evidence>
<dbReference type="EMBL" id="CAMXCT020002366">
    <property type="protein sequence ID" value="CAL1151032.1"/>
    <property type="molecule type" value="Genomic_DNA"/>
</dbReference>
<name>A0A9P1G538_9DINO</name>
<reference evidence="3" key="2">
    <citation type="submission" date="2024-04" db="EMBL/GenBank/DDBJ databases">
        <authorList>
            <person name="Chen Y."/>
            <person name="Shah S."/>
            <person name="Dougan E. K."/>
            <person name="Thang M."/>
            <person name="Chan C."/>
        </authorList>
    </citation>
    <scope>NUCLEOTIDE SEQUENCE [LARGE SCALE GENOMIC DNA]</scope>
</reference>
<comment type="caution">
    <text evidence="2">The sequence shown here is derived from an EMBL/GenBank/DDBJ whole genome shotgun (WGS) entry which is preliminary data.</text>
</comment>
<evidence type="ECO:0000313" key="4">
    <source>
        <dbReference type="EMBL" id="CAL4784969.1"/>
    </source>
</evidence>
<dbReference type="Proteomes" id="UP001152797">
    <property type="component" value="Unassembled WGS sequence"/>
</dbReference>
<dbReference type="EMBL" id="CAMXCT010002366">
    <property type="protein sequence ID" value="CAI3997657.1"/>
    <property type="molecule type" value="Genomic_DNA"/>
</dbReference>
<evidence type="ECO:0000313" key="3">
    <source>
        <dbReference type="EMBL" id="CAL1151032.1"/>
    </source>
</evidence>
<dbReference type="AlphaFoldDB" id="A0A9P1G538"/>
<proteinExistence type="predicted"/>
<accession>A0A9P1G538</accession>
<keyword evidence="5" id="KW-1185">Reference proteome</keyword>
<protein>
    <submittedName>
        <fullName evidence="4">Malate dehydrogenase 2, mitochondrial</fullName>
    </submittedName>
</protein>
<feature type="compositionally biased region" description="Acidic residues" evidence="1">
    <location>
        <begin position="432"/>
        <end position="457"/>
    </location>
</feature>
<gene>
    <name evidence="2" type="ORF">C1SCF055_LOCUS24016</name>
</gene>